<evidence type="ECO:0000313" key="6">
    <source>
        <dbReference type="Proteomes" id="UP000033947"/>
    </source>
</evidence>
<dbReference type="SUPFAM" id="SSF52518">
    <property type="entry name" value="Thiamin diphosphate-binding fold (THDP-binding)"/>
    <property type="match status" value="1"/>
</dbReference>
<proteinExistence type="inferred from homology"/>
<protein>
    <recommendedName>
        <fullName evidence="4">Transketolase-like pyrimidine-binding domain-containing protein</fullName>
    </recommendedName>
</protein>
<dbReference type="Proteomes" id="UP000033947">
    <property type="component" value="Unassembled WGS sequence"/>
</dbReference>
<dbReference type="PATRIC" id="fig|1619123.3.peg.777"/>
<evidence type="ECO:0000256" key="1">
    <source>
        <dbReference type="ARBA" id="ARBA00001964"/>
    </source>
</evidence>
<dbReference type="Gene3D" id="3.40.50.920">
    <property type="match status" value="1"/>
</dbReference>
<dbReference type="AlphaFoldDB" id="A0A0G0VNX9"/>
<dbReference type="InterPro" id="IPR029061">
    <property type="entry name" value="THDP-binding"/>
</dbReference>
<dbReference type="CDD" id="cd07033">
    <property type="entry name" value="TPP_PYR_DXS_TK_like"/>
    <property type="match status" value="1"/>
</dbReference>
<dbReference type="SMART" id="SM00861">
    <property type="entry name" value="Transket_pyr"/>
    <property type="match status" value="1"/>
</dbReference>
<dbReference type="InterPro" id="IPR009014">
    <property type="entry name" value="Transketo_C/PFOR_II"/>
</dbReference>
<sequence>MLNTTLNLNEEIFLQDRELKSGRDGFGEAILKLGEEHEDVVILTADLEESLRVTPFRKKFPDRFIETGIAEQNMASIGAGLALSGLVPFITSHAIFSPYRNWDQIRLSICFSNANVKIVGSHAGFSNSPDGGAAESLEDIALTRVLPNLTVISPIDYWQTKRAVEEMYKIKGPVYLRICKEPTPQITTENTPFEVGKAYTLVEGTDITIFNTGTVAYEALEAAKILKAGHKINVEVIAIPTIKPADKENIIGSAKKTGKCVSLEEHQINGGFGSAVSEILAEEFPVFNLRIGVNNTFGESGSYQELKDKYGISSHHVVEAILNMLKEK</sequence>
<comment type="similarity">
    <text evidence="2">Belongs to the transketolase family.</text>
</comment>
<comment type="cofactor">
    <cofactor evidence="1">
        <name>thiamine diphosphate</name>
        <dbReference type="ChEBI" id="CHEBI:58937"/>
    </cofactor>
</comment>
<evidence type="ECO:0000313" key="5">
    <source>
        <dbReference type="EMBL" id="KKS02650.1"/>
    </source>
</evidence>
<evidence type="ECO:0000256" key="2">
    <source>
        <dbReference type="ARBA" id="ARBA00007131"/>
    </source>
</evidence>
<feature type="domain" description="Transketolase-like pyrimidine-binding" evidence="4">
    <location>
        <begin position="20"/>
        <end position="185"/>
    </location>
</feature>
<dbReference type="InterPro" id="IPR051157">
    <property type="entry name" value="PDH/Transketolase"/>
</dbReference>
<dbReference type="InterPro" id="IPR033248">
    <property type="entry name" value="Transketolase_C"/>
</dbReference>
<dbReference type="FunFam" id="3.40.50.970:FF:000129">
    <property type="entry name" value="Transketolase"/>
    <property type="match status" value="1"/>
</dbReference>
<keyword evidence="3" id="KW-0786">Thiamine pyrophosphate</keyword>
<accession>A0A0G0VNX9</accession>
<dbReference type="PANTHER" id="PTHR43825">
    <property type="entry name" value="PYRUVATE DEHYDROGENASE E1 COMPONENT"/>
    <property type="match status" value="1"/>
</dbReference>
<evidence type="ECO:0000259" key="4">
    <source>
        <dbReference type="SMART" id="SM00861"/>
    </source>
</evidence>
<dbReference type="SUPFAM" id="SSF52922">
    <property type="entry name" value="TK C-terminal domain-like"/>
    <property type="match status" value="1"/>
</dbReference>
<dbReference type="PANTHER" id="PTHR43825:SF1">
    <property type="entry name" value="TRANSKETOLASE-LIKE PYRIMIDINE-BINDING DOMAIN-CONTAINING PROTEIN"/>
    <property type="match status" value="1"/>
</dbReference>
<comment type="caution">
    <text evidence="5">The sequence shown here is derived from an EMBL/GenBank/DDBJ whole genome shotgun (WGS) entry which is preliminary data.</text>
</comment>
<gene>
    <name evidence="5" type="ORF">UU55_C0013G0021</name>
</gene>
<organism evidence="5 6">
    <name type="scientific">candidate division WWE3 bacterium GW2011_GWC2_41_23</name>
    <dbReference type="NCBI Taxonomy" id="1619123"/>
    <lineage>
        <taxon>Bacteria</taxon>
        <taxon>Katanobacteria</taxon>
    </lineage>
</organism>
<dbReference type="EMBL" id="LCBB01000013">
    <property type="protein sequence ID" value="KKS02650.1"/>
    <property type="molecule type" value="Genomic_DNA"/>
</dbReference>
<dbReference type="Pfam" id="PF02779">
    <property type="entry name" value="Transket_pyr"/>
    <property type="match status" value="1"/>
</dbReference>
<dbReference type="Pfam" id="PF02780">
    <property type="entry name" value="Transketolase_C"/>
    <property type="match status" value="1"/>
</dbReference>
<dbReference type="InterPro" id="IPR005475">
    <property type="entry name" value="Transketolase-like_Pyr-bd"/>
</dbReference>
<reference evidence="5 6" key="1">
    <citation type="journal article" date="2015" name="Nature">
        <title>rRNA introns, odd ribosomes, and small enigmatic genomes across a large radiation of phyla.</title>
        <authorList>
            <person name="Brown C.T."/>
            <person name="Hug L.A."/>
            <person name="Thomas B.C."/>
            <person name="Sharon I."/>
            <person name="Castelle C.J."/>
            <person name="Singh A."/>
            <person name="Wilkins M.J."/>
            <person name="Williams K.H."/>
            <person name="Banfield J.F."/>
        </authorList>
    </citation>
    <scope>NUCLEOTIDE SEQUENCE [LARGE SCALE GENOMIC DNA]</scope>
</reference>
<evidence type="ECO:0000256" key="3">
    <source>
        <dbReference type="ARBA" id="ARBA00023052"/>
    </source>
</evidence>
<name>A0A0G0VNX9_UNCKA</name>
<dbReference type="Gene3D" id="3.40.50.970">
    <property type="match status" value="1"/>
</dbReference>